<dbReference type="CDD" id="cd01650">
    <property type="entry name" value="RT_nLTR_like"/>
    <property type="match status" value="1"/>
</dbReference>
<proteinExistence type="predicted"/>
<keyword evidence="4" id="KW-1185">Reference proteome</keyword>
<dbReference type="PANTHER" id="PTHR33116">
    <property type="entry name" value="REVERSE TRANSCRIPTASE ZINC-BINDING DOMAIN-CONTAINING PROTEIN-RELATED-RELATED"/>
    <property type="match status" value="1"/>
</dbReference>
<keyword evidence="3" id="KW-0695">RNA-directed DNA polymerase</keyword>
<dbReference type="EMBL" id="BQNB010012858">
    <property type="protein sequence ID" value="GJT08787.1"/>
    <property type="molecule type" value="Genomic_DNA"/>
</dbReference>
<dbReference type="Pfam" id="PF13966">
    <property type="entry name" value="zf-RVT"/>
    <property type="match status" value="1"/>
</dbReference>
<accession>A0ABQ5B552</accession>
<feature type="domain" description="Reverse transcriptase" evidence="2">
    <location>
        <begin position="1338"/>
        <end position="1612"/>
    </location>
</feature>
<organism evidence="3 4">
    <name type="scientific">Tanacetum coccineum</name>
    <dbReference type="NCBI Taxonomy" id="301880"/>
    <lineage>
        <taxon>Eukaryota</taxon>
        <taxon>Viridiplantae</taxon>
        <taxon>Streptophyta</taxon>
        <taxon>Embryophyta</taxon>
        <taxon>Tracheophyta</taxon>
        <taxon>Spermatophyta</taxon>
        <taxon>Magnoliopsida</taxon>
        <taxon>eudicotyledons</taxon>
        <taxon>Gunneridae</taxon>
        <taxon>Pentapetalae</taxon>
        <taxon>asterids</taxon>
        <taxon>campanulids</taxon>
        <taxon>Asterales</taxon>
        <taxon>Asteraceae</taxon>
        <taxon>Asteroideae</taxon>
        <taxon>Anthemideae</taxon>
        <taxon>Anthemidinae</taxon>
        <taxon>Tanacetum</taxon>
    </lineage>
</organism>
<name>A0ABQ5B552_9ASTR</name>
<dbReference type="InterPro" id="IPR000477">
    <property type="entry name" value="RT_dom"/>
</dbReference>
<dbReference type="Gene3D" id="3.60.10.10">
    <property type="entry name" value="Endonuclease/exonuclease/phosphatase"/>
    <property type="match status" value="1"/>
</dbReference>
<evidence type="ECO:0000256" key="1">
    <source>
        <dbReference type="SAM" id="MobiDB-lite"/>
    </source>
</evidence>
<dbReference type="InterPro" id="IPR026960">
    <property type="entry name" value="RVT-Znf"/>
</dbReference>
<evidence type="ECO:0000313" key="3">
    <source>
        <dbReference type="EMBL" id="GJT08787.1"/>
    </source>
</evidence>
<dbReference type="Proteomes" id="UP001151760">
    <property type="component" value="Unassembled WGS sequence"/>
</dbReference>
<feature type="region of interest" description="Disordered" evidence="1">
    <location>
        <begin position="1"/>
        <end position="114"/>
    </location>
</feature>
<feature type="compositionally biased region" description="Acidic residues" evidence="1">
    <location>
        <begin position="73"/>
        <end position="96"/>
    </location>
</feature>
<dbReference type="SUPFAM" id="SSF56219">
    <property type="entry name" value="DNase I-like"/>
    <property type="match status" value="1"/>
</dbReference>
<dbReference type="Pfam" id="PF03372">
    <property type="entry name" value="Exo_endo_phos"/>
    <property type="match status" value="1"/>
</dbReference>
<sequence length="1947" mass="221403">MRDPDPKNPNSVPPARGSDDVIKPKRASRSGHSDVKLAPKYTFAISKPAVNSGKKGNKKSGIRGRELERIVEDVEFDDAESDGSEVRIEDEEVDGESSDRVMGRSGSEGIEGNEGHVGVETEVSEVSLGNVVNNVEKVKKSFANRTNVIGDMPVPFSENIILNPGVKVSNEHRNDVRKQGYGNGDVNGMVWPSVNEAVRKDNGSNGAGSNAMDTDMLKSTSGTKPMSFISTMQGMNASGNNKLSKIPVRVNKEGNNVVDMDPLLEEGGKKWDLTLVGYFVGLKMSYAKILGHLRRMWRTRDLAEIITIECGLYFLKFRFVEGMNYVLENRPWLVEGKLLFVQKWEAGLCMEKPKPTRVLLWVKIMSVPLEAWNAHGISRLASSLGNPIIMDRITTSMCEKAYGRASFARVLVEVDATKELADSIEVCYSSMGKSMKLRVEYAWKPPLCTHCRVFGHDFKNCNVRQRTEEERNEKVNYKKQDVSNDGVDSLKLNGGWQSVRRPIRNVASTSKNIGLQFGNGNKGGNYGRGRGGMYGRGGLNGSRGGLSGGRGGMFQKENYEGVGKKFVPVRSVGQRVDNVHVMEGESSGSRVDKSIDVSLDKNGSVKKTSVKEGVNIRNSFEALVDDAVEIGGEEWVVMRSKIDLACELGMQIDDNEKKRWSEDLKKYYDDKCEANIKKNMISGLKWRIAKLQQDIVHINTYVNSVAKEGAEKQCVGIMKEEGITRNQAYGKIYDEIYKNELMKIKRLKLEQQKAEVDLFFYAEEVLTDAVRENWTDEMIQQYEGLMGEKVDKMMNDSFQGSALEKMDEEVAEVTSGTAEFMVRDEVSNVVEGNDAEVQGNSCVCLIYCLIMVINIASWNVQGLSNSLKQNEVKKLINSNNISMFGILETQLRKKVVNKVCNEVFGAWDWVSNFVDSKKGCRIAVGWDPTVFRPMLISQTSQVLHFLVKRNMDNQDIYVSFVYGEINAMGRRELWKTLKDFNNIAGNFPWVLLGDFNVILSYNENSRGIRINNMGVYEFRDCVEFLNIEDVKITGLFFTWIQKRRDPNNGILKKLDRVMGNGKFVDAYVNAFANFLPFGVSDHSPAVLVFPEVKSRKNRAFRFLNYLTEKKEFITTVRDNWNVDIKGYAMFILAKRLKFLKKHMRDLNKKNGDVCEKVKSLKVELDRVQEALSNDPSSVHFREEELVYAEAYRKAVSDEELLLKQKSKIQWLKEGDFNSAYFHNMVKGRVKSRIESVYDEDGNMFHNDDMAAKFVDHFKKFFGKCDVVYPIEDHENLFTKKLDPETAEELIKLVSDDEIKKALFDIEDNKASGPNGYTSKFFKSAWSVVGKDTCSAVKEFFSSGKLLGEFNASIISLIPKVVVPKKVIDYRPISCCNVVYKTISKVITNRLKGVLSGLVGENQSAFIPGRQISDNILLTQEFMRGYQWNVGQRASRCAFKIDIQKAYDTVNWKFLEFILKCFGFHPIMINWIMVCLTTASFSVCINGEAHGFFKAGRGLRQGDPISPYLFTLVMEVLNLMIKRHVVAEKKRGLDDFCLCSGLLPSMSKSEAFFGNVSSSVKADIGLVMPFKEGVLPIKYLGVPMVSKRITDRDCKVMVEVIRKRVGDWRNKSLSFAGRLQLISSILNSLQVYWSALFMLPIHTCNQIDRILKNFLWTGGGSNKGIVSVSWKEICKPKSQGGLGLRSAHFWNEALLAKHIWNIVSRKDSIWVKWVNVYKLKGRSMWDIELDRGSSWCWKSLLDLRSRIERFVQVKIGNGRDCNICLKLSVNDMIEGNEWVWPIEWDDRFKEVTNVPVPNLRPDVEDKTVWIDKRGKEKRFSVREVWKAIRIDCPKVIWYRHVWFSQCIPRHAFILWVAIKGKLKTLDRISRWVNTQSMERNCIKKFRDVECLYKNIVDIIRMKLMGLTMKCSPGVLTAASIWNFKINKSDYYRRMVEELLKEDIFNGTE</sequence>
<dbReference type="PANTHER" id="PTHR33116:SF84">
    <property type="entry name" value="RNA-DIRECTED DNA POLYMERASE"/>
    <property type="match status" value="1"/>
</dbReference>
<dbReference type="InterPro" id="IPR043502">
    <property type="entry name" value="DNA/RNA_pol_sf"/>
</dbReference>
<evidence type="ECO:0000259" key="2">
    <source>
        <dbReference type="PROSITE" id="PS50878"/>
    </source>
</evidence>
<keyword evidence="3" id="KW-0808">Transferase</keyword>
<protein>
    <submittedName>
        <fullName evidence="3">RNA-directed DNA polymerase, eukaryota, reverse transcriptase zinc-binding domain protein</fullName>
    </submittedName>
</protein>
<dbReference type="Pfam" id="PF14111">
    <property type="entry name" value="DUF4283"/>
    <property type="match status" value="1"/>
</dbReference>
<evidence type="ECO:0000313" key="4">
    <source>
        <dbReference type="Proteomes" id="UP001151760"/>
    </source>
</evidence>
<gene>
    <name evidence="3" type="ORF">Tco_0843249</name>
</gene>
<reference evidence="3" key="1">
    <citation type="journal article" date="2022" name="Int. J. Mol. Sci.">
        <title>Draft Genome of Tanacetum Coccineum: Genomic Comparison of Closely Related Tanacetum-Family Plants.</title>
        <authorList>
            <person name="Yamashiro T."/>
            <person name="Shiraishi A."/>
            <person name="Nakayama K."/>
            <person name="Satake H."/>
        </authorList>
    </citation>
    <scope>NUCLEOTIDE SEQUENCE</scope>
</reference>
<dbReference type="Pfam" id="PF00078">
    <property type="entry name" value="RVT_1"/>
    <property type="match status" value="1"/>
</dbReference>
<dbReference type="InterPro" id="IPR036691">
    <property type="entry name" value="Endo/exonu/phosph_ase_sf"/>
</dbReference>
<dbReference type="SUPFAM" id="SSF56672">
    <property type="entry name" value="DNA/RNA polymerases"/>
    <property type="match status" value="1"/>
</dbReference>
<dbReference type="InterPro" id="IPR025558">
    <property type="entry name" value="DUF4283"/>
</dbReference>
<keyword evidence="3" id="KW-0548">Nucleotidyltransferase</keyword>
<feature type="compositionally biased region" description="Basic and acidic residues" evidence="1">
    <location>
        <begin position="63"/>
        <end position="72"/>
    </location>
</feature>
<dbReference type="InterPro" id="IPR005135">
    <property type="entry name" value="Endo/exonuclease/phosphatase"/>
</dbReference>
<dbReference type="GO" id="GO:0003964">
    <property type="term" value="F:RNA-directed DNA polymerase activity"/>
    <property type="evidence" value="ECO:0007669"/>
    <property type="project" value="UniProtKB-KW"/>
</dbReference>
<dbReference type="PROSITE" id="PS50878">
    <property type="entry name" value="RT_POL"/>
    <property type="match status" value="1"/>
</dbReference>
<reference evidence="3" key="2">
    <citation type="submission" date="2022-01" db="EMBL/GenBank/DDBJ databases">
        <authorList>
            <person name="Yamashiro T."/>
            <person name="Shiraishi A."/>
            <person name="Satake H."/>
            <person name="Nakayama K."/>
        </authorList>
    </citation>
    <scope>NUCLEOTIDE SEQUENCE</scope>
</reference>
<comment type="caution">
    <text evidence="3">The sequence shown here is derived from an EMBL/GenBank/DDBJ whole genome shotgun (WGS) entry which is preliminary data.</text>
</comment>